<evidence type="ECO:0000313" key="2">
    <source>
        <dbReference type="Proteomes" id="UP001324993"/>
    </source>
</evidence>
<name>A0ABZ0RF61_9BACT</name>
<dbReference type="RefSeq" id="WP_319831092.1">
    <property type="nucleotide sequence ID" value="NZ_CP138858.1"/>
</dbReference>
<organism evidence="1 2">
    <name type="scientific">Coraliomargarita algicola</name>
    <dbReference type="NCBI Taxonomy" id="3092156"/>
    <lineage>
        <taxon>Bacteria</taxon>
        <taxon>Pseudomonadati</taxon>
        <taxon>Verrucomicrobiota</taxon>
        <taxon>Opitutia</taxon>
        <taxon>Puniceicoccales</taxon>
        <taxon>Coraliomargaritaceae</taxon>
        <taxon>Coraliomargarita</taxon>
    </lineage>
</organism>
<gene>
    <name evidence="1" type="ORF">SH580_11940</name>
</gene>
<sequence length="300" mass="33275">MDELNRRWPQKNRIGVSYPDAPYSRLRHGFRTTADGLIPILEDWSYLLYCLSRVPQLFVQLDQPCGRMTVRIGRKDLLASVDGRVAGSALIPAPNFEGWSRATAKLEACHCCGSPGGVQLYNEFGFQFIQMSAPSDLAPSGWASVLGDIALDRPTQAPVVASASTRDWGRLLCPEDAVEQHCCGVSCFQPLHAAYQMGLPLEVTARRYEVSLLHTYVIERFEREGYWAHCFGTLGGFSLDLYAVKRTVLHDEGGRLAWLLLGDGDAVLYELRAARELAAESAWQQIMQTQLTTGGAKDAY</sequence>
<accession>A0ABZ0RF61</accession>
<dbReference type="Proteomes" id="UP001324993">
    <property type="component" value="Chromosome"/>
</dbReference>
<proteinExistence type="predicted"/>
<keyword evidence="2" id="KW-1185">Reference proteome</keyword>
<protein>
    <submittedName>
        <fullName evidence="1">Uncharacterized protein</fullName>
    </submittedName>
</protein>
<evidence type="ECO:0000313" key="1">
    <source>
        <dbReference type="EMBL" id="WPJ94143.1"/>
    </source>
</evidence>
<reference evidence="1 2" key="1">
    <citation type="submission" date="2023-11" db="EMBL/GenBank/DDBJ databases">
        <title>Coraliomargarita sp. nov., isolated from marine algae.</title>
        <authorList>
            <person name="Lee J.K."/>
            <person name="Baek J.H."/>
            <person name="Kim J.M."/>
            <person name="Choi D.G."/>
            <person name="Jeon C.O."/>
        </authorList>
    </citation>
    <scope>NUCLEOTIDE SEQUENCE [LARGE SCALE GENOMIC DNA]</scope>
    <source>
        <strain evidence="1 2">J2-16</strain>
    </source>
</reference>
<dbReference type="EMBL" id="CP138858">
    <property type="protein sequence ID" value="WPJ94143.1"/>
    <property type="molecule type" value="Genomic_DNA"/>
</dbReference>